<reference evidence="1" key="1">
    <citation type="submission" date="2014-09" db="EMBL/GenBank/DDBJ databases">
        <authorList>
            <person name="Magalhaes I.L.F."/>
            <person name="Oliveira U."/>
            <person name="Santos F.R."/>
            <person name="Vidigal T.H.D.A."/>
            <person name="Brescovit A.D."/>
            <person name="Santos A.J."/>
        </authorList>
    </citation>
    <scope>NUCLEOTIDE SEQUENCE</scope>
    <source>
        <tissue evidence="1">Shoot tissue taken approximately 20 cm above the soil surface</tissue>
    </source>
</reference>
<name>A0A0A8Z8Z4_ARUDO</name>
<protein>
    <submittedName>
        <fullName evidence="1">Uncharacterized protein</fullName>
    </submittedName>
</protein>
<accession>A0A0A8Z8Z4</accession>
<proteinExistence type="predicted"/>
<reference evidence="1" key="2">
    <citation type="journal article" date="2015" name="Data Brief">
        <title>Shoot transcriptome of the giant reed, Arundo donax.</title>
        <authorList>
            <person name="Barrero R.A."/>
            <person name="Guerrero F.D."/>
            <person name="Moolhuijzen P."/>
            <person name="Goolsby J.A."/>
            <person name="Tidwell J."/>
            <person name="Bellgard S.E."/>
            <person name="Bellgard M.I."/>
        </authorList>
    </citation>
    <scope>NUCLEOTIDE SEQUENCE</scope>
    <source>
        <tissue evidence="1">Shoot tissue taken approximately 20 cm above the soil surface</tissue>
    </source>
</reference>
<organism evidence="1">
    <name type="scientific">Arundo donax</name>
    <name type="common">Giant reed</name>
    <name type="synonym">Donax arundinaceus</name>
    <dbReference type="NCBI Taxonomy" id="35708"/>
    <lineage>
        <taxon>Eukaryota</taxon>
        <taxon>Viridiplantae</taxon>
        <taxon>Streptophyta</taxon>
        <taxon>Embryophyta</taxon>
        <taxon>Tracheophyta</taxon>
        <taxon>Spermatophyta</taxon>
        <taxon>Magnoliopsida</taxon>
        <taxon>Liliopsida</taxon>
        <taxon>Poales</taxon>
        <taxon>Poaceae</taxon>
        <taxon>PACMAD clade</taxon>
        <taxon>Arundinoideae</taxon>
        <taxon>Arundineae</taxon>
        <taxon>Arundo</taxon>
    </lineage>
</organism>
<dbReference type="EMBL" id="GBRH01262001">
    <property type="protein sequence ID" value="JAD35894.1"/>
    <property type="molecule type" value="Transcribed_RNA"/>
</dbReference>
<sequence length="33" mass="3611">MLSSTSSWAKTMSHSIRSCSPPRYLARAKIGPC</sequence>
<evidence type="ECO:0000313" key="1">
    <source>
        <dbReference type="EMBL" id="JAD35894.1"/>
    </source>
</evidence>
<dbReference type="AlphaFoldDB" id="A0A0A8Z8Z4"/>